<dbReference type="Proteomes" id="UP000188324">
    <property type="component" value="Chromosome"/>
</dbReference>
<dbReference type="AlphaFoldDB" id="A0A1Q2CBL9"/>
<evidence type="ECO:0000313" key="1">
    <source>
        <dbReference type="EMBL" id="AQP43501.1"/>
    </source>
</evidence>
<sequence length="490" mass="53986">MTVKAPRIVLFRHAPVDFDSRIKRVARTLQRGGFEPIIISVEPADGESGEFLLGGDIRVIRVPLKVAPAAPKPAAQVAADADKLRRQRKVYAQRVSGLDARSAKSAIKWGLTSGRLASMRGNRFAKALLRRANSAKVALVERNHPFNSLDLAANHPQAYNITHTLTDLLVSLEPDVLHAHNPVALPAAYEAMVRLKARGKTVKLSYDVREDFAGLPDKEIGSRNAFDAVLEMEKRFMPFADYVWTVTESHAELLKKKYNLPVLPDTFVNMSVFQPMVGDITVREAAGLSEDTPLLVYAGIMSWARGMETLIEAMSMVDEAVHLAIVSVPNPHPMKPKLEALAEEFGVLDRIHFVDPVSQAHLSYYLSGADIAVHPLPGGSPNHDRTLPNKLFEYMHAELPLVSSDAKTMAKFVVDNGMGEVFRSEDPVDLARAISLELRNPVSQEHMHALAEKFSWQANEPRIIEAYSRLTGFPGTLADGEFGTTEVTPA</sequence>
<dbReference type="PANTHER" id="PTHR12526">
    <property type="entry name" value="GLYCOSYLTRANSFERASE"/>
    <property type="match status" value="1"/>
</dbReference>
<protein>
    <submittedName>
        <fullName evidence="1">Uncharacterized protein</fullName>
    </submittedName>
</protein>
<proteinExistence type="predicted"/>
<reference evidence="1 2" key="1">
    <citation type="journal article" date="2016" name="Int. J. Syst. Evol. Microbiol.">
        <title>Tessaracoccus flavus sp. nov., isolated from the drainage system of a lindane-producing factory.</title>
        <authorList>
            <person name="Kumari R."/>
            <person name="Singh P."/>
            <person name="Schumann P."/>
            <person name="Lal R."/>
        </authorList>
    </citation>
    <scope>NUCLEOTIDE SEQUENCE [LARGE SCALE GENOMIC DNA]</scope>
    <source>
        <strain evidence="1 2">RP1T</strain>
    </source>
</reference>
<accession>A0A1Q2CBL9</accession>
<dbReference type="PANTHER" id="PTHR12526:SF600">
    <property type="entry name" value="GLYCOSYL TRANSFERASE GROUP 1"/>
    <property type="match status" value="1"/>
</dbReference>
<dbReference type="STRING" id="1610493.RPIT_00610"/>
<dbReference type="Pfam" id="PF13692">
    <property type="entry name" value="Glyco_trans_1_4"/>
    <property type="match status" value="1"/>
</dbReference>
<gene>
    <name evidence="1" type="ORF">RPIT_00610</name>
</gene>
<name>A0A1Q2CBL9_9ACTN</name>
<dbReference type="SUPFAM" id="SSF53756">
    <property type="entry name" value="UDP-Glycosyltransferase/glycogen phosphorylase"/>
    <property type="match status" value="1"/>
</dbReference>
<dbReference type="GO" id="GO:0016757">
    <property type="term" value="F:glycosyltransferase activity"/>
    <property type="evidence" value="ECO:0007669"/>
    <property type="project" value="TreeGrafter"/>
</dbReference>
<evidence type="ECO:0000313" key="2">
    <source>
        <dbReference type="Proteomes" id="UP000188324"/>
    </source>
</evidence>
<keyword evidence="2" id="KW-1185">Reference proteome</keyword>
<organism evidence="1 2">
    <name type="scientific">Tessaracoccus flavus</name>
    <dbReference type="NCBI Taxonomy" id="1610493"/>
    <lineage>
        <taxon>Bacteria</taxon>
        <taxon>Bacillati</taxon>
        <taxon>Actinomycetota</taxon>
        <taxon>Actinomycetes</taxon>
        <taxon>Propionibacteriales</taxon>
        <taxon>Propionibacteriaceae</taxon>
        <taxon>Tessaracoccus</taxon>
    </lineage>
</organism>
<dbReference type="KEGG" id="tfl:RPIT_00610"/>
<dbReference type="EMBL" id="CP019605">
    <property type="protein sequence ID" value="AQP43501.1"/>
    <property type="molecule type" value="Genomic_DNA"/>
</dbReference>
<dbReference type="RefSeq" id="WP_077339515.1">
    <property type="nucleotide sequence ID" value="NZ_CP019605.1"/>
</dbReference>
<dbReference type="OrthoDB" id="9815351at2"/>
<dbReference type="Gene3D" id="3.40.50.2000">
    <property type="entry name" value="Glycogen Phosphorylase B"/>
    <property type="match status" value="2"/>
</dbReference>